<evidence type="ECO:0000313" key="1">
    <source>
        <dbReference type="EMBL" id="AOR76348.1"/>
    </source>
</evidence>
<evidence type="ECO:0008006" key="3">
    <source>
        <dbReference type="Google" id="ProtNLM"/>
    </source>
</evidence>
<dbReference type="EMBL" id="CP017075">
    <property type="protein sequence ID" value="AOR76348.1"/>
    <property type="molecule type" value="Genomic_DNA"/>
</dbReference>
<name>A0A1D8A2K6_9SPHN</name>
<dbReference type="Gene3D" id="2.60.40.3940">
    <property type="match status" value="1"/>
</dbReference>
<dbReference type="OrthoDB" id="7225292at2"/>
<sequence length="246" mass="26385">MQQSDLPARFNIPFANNAGASYIRQIPQAHQTPTTSDAPASLFDGFPPETFQPVASGGIPPSGADFNGLFNQMTAALRWLAAGGPSLFNAGFSVAIGGYPKGAILTSMVDPRNRWVSTVDNNTTDPDGYSPENWVKYGTQSFERDTSGNWKRTSPDGYIEMGGIYAGPISSGGEFAITFTFPFGGFPNEFLGMTAMTRNTTSSNDGDTTFQEISATTTSIRLFVQSDQGSGSHDRAGGFRWRAWGI</sequence>
<keyword evidence="2" id="KW-1185">Reference proteome</keyword>
<dbReference type="AlphaFoldDB" id="A0A1D8A2K6"/>
<dbReference type="Proteomes" id="UP000094626">
    <property type="component" value="Chromosome"/>
</dbReference>
<dbReference type="KEGG" id="nre:BES08_05930"/>
<proteinExistence type="predicted"/>
<protein>
    <recommendedName>
        <fullName evidence="3">Tail fiber protein</fullName>
    </recommendedName>
</protein>
<gene>
    <name evidence="1" type="ORF">BES08_05930</name>
</gene>
<dbReference type="RefSeq" id="WP_069707804.1">
    <property type="nucleotide sequence ID" value="NZ_CP017075.1"/>
</dbReference>
<organism evidence="1 2">
    <name type="scientific">Novosphingobium resinovorum</name>
    <dbReference type="NCBI Taxonomy" id="158500"/>
    <lineage>
        <taxon>Bacteria</taxon>
        <taxon>Pseudomonadati</taxon>
        <taxon>Pseudomonadota</taxon>
        <taxon>Alphaproteobacteria</taxon>
        <taxon>Sphingomonadales</taxon>
        <taxon>Sphingomonadaceae</taxon>
        <taxon>Novosphingobium</taxon>
    </lineage>
</organism>
<reference evidence="2" key="1">
    <citation type="journal article" date="2017" name="J. Biotechnol.">
        <title>Complete genome sequence of Novosphingobium resinovorum SA1, a versatile xenobiotic-degrading bacterium capable of utilizing sulfanilic acid.</title>
        <authorList>
            <person name="Hegedus B."/>
            <person name="Kos P.B."/>
            <person name="Balint B."/>
            <person name="Maroti G."/>
            <person name="Gan H.M."/>
            <person name="Perei K."/>
            <person name="Rakhely G."/>
        </authorList>
    </citation>
    <scope>NUCLEOTIDE SEQUENCE [LARGE SCALE GENOMIC DNA]</scope>
    <source>
        <strain evidence="2">SA1</strain>
    </source>
</reference>
<evidence type="ECO:0000313" key="2">
    <source>
        <dbReference type="Proteomes" id="UP000094626"/>
    </source>
</evidence>
<accession>A0A1D8A2K6</accession>